<feature type="compositionally biased region" description="Low complexity" evidence="1">
    <location>
        <begin position="104"/>
        <end position="127"/>
    </location>
</feature>
<reference evidence="2 3" key="1">
    <citation type="journal article" date="2019" name="Emerg. Microbes Infect.">
        <title>Comprehensive subspecies identification of 175 nontuberculous mycobacteria species based on 7547 genomic profiles.</title>
        <authorList>
            <person name="Matsumoto Y."/>
            <person name="Kinjo T."/>
            <person name="Motooka D."/>
            <person name="Nabeya D."/>
            <person name="Jung N."/>
            <person name="Uechi K."/>
            <person name="Horii T."/>
            <person name="Iida T."/>
            <person name="Fujita J."/>
            <person name="Nakamura S."/>
        </authorList>
    </citation>
    <scope>NUCLEOTIDE SEQUENCE [LARGE SCALE GENOMIC DNA]</scope>
    <source>
        <strain evidence="2 3">JCM 15296</strain>
    </source>
</reference>
<keyword evidence="3" id="KW-1185">Reference proteome</keyword>
<organism evidence="2 3">
    <name type="scientific">Mycolicibacterium aubagnense</name>
    <dbReference type="NCBI Taxonomy" id="319707"/>
    <lineage>
        <taxon>Bacteria</taxon>
        <taxon>Bacillati</taxon>
        <taxon>Actinomycetota</taxon>
        <taxon>Actinomycetes</taxon>
        <taxon>Mycobacteriales</taxon>
        <taxon>Mycobacteriaceae</taxon>
        <taxon>Mycolicibacterium</taxon>
    </lineage>
</organism>
<feature type="compositionally biased region" description="Low complexity" evidence="1">
    <location>
        <begin position="158"/>
        <end position="180"/>
    </location>
</feature>
<evidence type="ECO:0000313" key="3">
    <source>
        <dbReference type="Proteomes" id="UP000465609"/>
    </source>
</evidence>
<feature type="compositionally biased region" description="Gly residues" evidence="1">
    <location>
        <begin position="181"/>
        <end position="198"/>
    </location>
</feature>
<evidence type="ECO:0000256" key="1">
    <source>
        <dbReference type="SAM" id="MobiDB-lite"/>
    </source>
</evidence>
<accession>A0ABM7IJE1</accession>
<feature type="compositionally biased region" description="Polar residues" evidence="1">
    <location>
        <begin position="88"/>
        <end position="103"/>
    </location>
</feature>
<sequence>MTDTDTDTVDTTAADTSGSDGTDPTTGTEPSGTDSSSSGTDPSNSTEDPSAGSDQGGGADSPSGGTDSTGTDPSSSTDSGGTDSGSTENPSGSADPSDSTDNSTGGTDPGGADPTDNAGPGSSSDQGGTDGSTGGTDPSGTDSGSGSGSTSGPGTGSGSSSSSSSGPGTGSGSSSSSSSGPGTGSGSGKSGSSTGGSGSQPSTSGNYIATLFTFKSNPGESVGARIVRCCNQALSAGPMGQTQRSDFYRDFIACNQEKTQQAAQALTGVKTSCAMFVRAVREWCGAPAVGPYKPGTGMFVSLGNVSLASPAFVKASAGAKPNPGDYFYLASSQTSNDGHTGIFVSQNSDGSWQTAEGGGAPDGTTCRLTSRTISGTKFTNDARTLWGWFDCTKVGLPTS</sequence>
<evidence type="ECO:0000313" key="2">
    <source>
        <dbReference type="EMBL" id="BBX86838.1"/>
    </source>
</evidence>
<feature type="region of interest" description="Disordered" evidence="1">
    <location>
        <begin position="1"/>
        <end position="202"/>
    </location>
</feature>
<dbReference type="Proteomes" id="UP000465609">
    <property type="component" value="Chromosome"/>
</dbReference>
<gene>
    <name evidence="2" type="ORF">MAUB_47110</name>
</gene>
<feature type="compositionally biased region" description="Gly residues" evidence="1">
    <location>
        <begin position="143"/>
        <end position="157"/>
    </location>
</feature>
<dbReference type="RefSeq" id="WP_163911627.1">
    <property type="nucleotide sequence ID" value="NZ_AP022577.1"/>
</dbReference>
<feature type="compositionally biased region" description="Low complexity" evidence="1">
    <location>
        <begin position="60"/>
        <end position="87"/>
    </location>
</feature>
<protein>
    <submittedName>
        <fullName evidence="2">Uncharacterized protein</fullName>
    </submittedName>
</protein>
<feature type="compositionally biased region" description="Low complexity" evidence="1">
    <location>
        <begin position="9"/>
        <end position="53"/>
    </location>
</feature>
<name>A0ABM7IJE1_9MYCO</name>
<proteinExistence type="predicted"/>
<dbReference type="EMBL" id="AP022577">
    <property type="protein sequence ID" value="BBX86838.1"/>
    <property type="molecule type" value="Genomic_DNA"/>
</dbReference>